<keyword evidence="1" id="KW-1133">Transmembrane helix</keyword>
<dbReference type="CDD" id="cd06225">
    <property type="entry name" value="HAMP"/>
    <property type="match status" value="1"/>
</dbReference>
<proteinExistence type="predicted"/>
<dbReference type="SMART" id="SM00304">
    <property type="entry name" value="HAMP"/>
    <property type="match status" value="1"/>
</dbReference>
<dbReference type="PROSITE" id="PS50885">
    <property type="entry name" value="HAMP"/>
    <property type="match status" value="1"/>
</dbReference>
<dbReference type="InterPro" id="IPR003607">
    <property type="entry name" value="HD/PDEase_dom"/>
</dbReference>
<dbReference type="GO" id="GO:0007165">
    <property type="term" value="P:signal transduction"/>
    <property type="evidence" value="ECO:0007669"/>
    <property type="project" value="InterPro"/>
</dbReference>
<dbReference type="Pfam" id="PF13487">
    <property type="entry name" value="HD_5"/>
    <property type="match status" value="1"/>
</dbReference>
<dbReference type="CDD" id="cd00077">
    <property type="entry name" value="HDc"/>
    <property type="match status" value="1"/>
</dbReference>
<keyword evidence="5" id="KW-1185">Reference proteome</keyword>
<dbReference type="Gene3D" id="6.10.340.10">
    <property type="match status" value="1"/>
</dbReference>
<evidence type="ECO:0000313" key="4">
    <source>
        <dbReference type="EMBL" id="ALC18225.1"/>
    </source>
</evidence>
<dbReference type="GO" id="GO:0005886">
    <property type="term" value="C:plasma membrane"/>
    <property type="evidence" value="ECO:0007669"/>
    <property type="project" value="UniProtKB-SubCell"/>
</dbReference>
<dbReference type="EMBL" id="CP010802">
    <property type="protein sequence ID" value="ALC18225.1"/>
    <property type="molecule type" value="Genomic_DNA"/>
</dbReference>
<dbReference type="Pfam" id="PF00672">
    <property type="entry name" value="HAMP"/>
    <property type="match status" value="1"/>
</dbReference>
<name>A0A0M4DKV9_9BACT</name>
<dbReference type="SUPFAM" id="SSF103190">
    <property type="entry name" value="Sensory domain-like"/>
    <property type="match status" value="1"/>
</dbReference>
<dbReference type="PATRIC" id="fig|1603606.3.peg.3784"/>
<dbReference type="PANTHER" id="PTHR43155">
    <property type="entry name" value="CYCLIC DI-GMP PHOSPHODIESTERASE PA4108-RELATED"/>
    <property type="match status" value="1"/>
</dbReference>
<dbReference type="STRING" id="1603606.DSOUD_3511"/>
<accession>A0A0M4DKV9</accession>
<dbReference type="SUPFAM" id="SSF158472">
    <property type="entry name" value="HAMP domain-like"/>
    <property type="match status" value="1"/>
</dbReference>
<sequence>MPQDRPRTIKMVEKLKKFLQGISLKLAMVSLVLILFVTTLSSLVVIRLVDNFLLRELVHRGRAISLSAAIPAGYSILAGERLALDNLAVKIRESQPDLVYLAIVDINGIVVAHDELALVGTPYQEKKGTPVPAAEGAEVSLVERSGEENYTFRTPIEFAGRRVGDVYLGIDAATLHLARRAARLQLFLVSALMVILGVGGAFLLSGFITNPVKRLARGVSAIKNGGYGVTIEVTSHDELGELTHNFNQMSQMILEQKENLECTARDLERSSLSTVRILAAAIDARDQYTFGHSARVARLSLRIGTALGLEDDQLTDLEMACFLHDVGKIRVPDLILNKEGPLDDREYRLVRCHPDQGAEILSIAESLHKYIPVVLHHHEWYDGSGYPAGLQGEDIPLYAQIVALADCYDAITTSRPYRPGASREEAIAEIRRFRGTQFSPVLTDLFSDILVDYQHDEELSFMVKAV</sequence>
<keyword evidence="1" id="KW-0812">Transmembrane</keyword>
<dbReference type="InterPro" id="IPR029151">
    <property type="entry name" value="Sensor-like_sf"/>
</dbReference>
<dbReference type="PROSITE" id="PS51832">
    <property type="entry name" value="HD_GYP"/>
    <property type="match status" value="1"/>
</dbReference>
<gene>
    <name evidence="4" type="ORF">DSOUD_3511</name>
</gene>
<feature type="domain" description="HAMP" evidence="2">
    <location>
        <begin position="206"/>
        <end position="258"/>
    </location>
</feature>
<dbReference type="Proteomes" id="UP000057158">
    <property type="component" value="Chromosome"/>
</dbReference>
<dbReference type="GO" id="GO:0016787">
    <property type="term" value="F:hydrolase activity"/>
    <property type="evidence" value="ECO:0007669"/>
    <property type="project" value="UniProtKB-KW"/>
</dbReference>
<dbReference type="SUPFAM" id="SSF109604">
    <property type="entry name" value="HD-domain/PDEase-like"/>
    <property type="match status" value="1"/>
</dbReference>
<evidence type="ECO:0000313" key="5">
    <source>
        <dbReference type="Proteomes" id="UP000057158"/>
    </source>
</evidence>
<dbReference type="PANTHER" id="PTHR43155:SF2">
    <property type="entry name" value="CYCLIC DI-GMP PHOSPHODIESTERASE PA4108"/>
    <property type="match status" value="1"/>
</dbReference>
<feature type="transmembrane region" description="Helical" evidence="1">
    <location>
        <begin position="21"/>
        <end position="44"/>
    </location>
</feature>
<dbReference type="InterPro" id="IPR037522">
    <property type="entry name" value="HD_GYP_dom"/>
</dbReference>
<protein>
    <submittedName>
        <fullName evidence="4">Putative phosphohydrolase</fullName>
    </submittedName>
</protein>
<keyword evidence="1" id="KW-0472">Membrane</keyword>
<feature type="transmembrane region" description="Helical" evidence="1">
    <location>
        <begin position="186"/>
        <end position="208"/>
    </location>
</feature>
<organism evidence="4 5">
    <name type="scientific">Desulfuromonas soudanensis</name>
    <dbReference type="NCBI Taxonomy" id="1603606"/>
    <lineage>
        <taxon>Bacteria</taxon>
        <taxon>Pseudomonadati</taxon>
        <taxon>Thermodesulfobacteriota</taxon>
        <taxon>Desulfuromonadia</taxon>
        <taxon>Desulfuromonadales</taxon>
        <taxon>Desulfuromonadaceae</taxon>
        <taxon>Desulfuromonas</taxon>
    </lineage>
</organism>
<dbReference type="SMART" id="SM00471">
    <property type="entry name" value="HDc"/>
    <property type="match status" value="1"/>
</dbReference>
<evidence type="ECO:0000259" key="2">
    <source>
        <dbReference type="PROSITE" id="PS50885"/>
    </source>
</evidence>
<evidence type="ECO:0000256" key="1">
    <source>
        <dbReference type="SAM" id="Phobius"/>
    </source>
</evidence>
<dbReference type="Gene3D" id="1.10.3210.10">
    <property type="entry name" value="Hypothetical protein af1432"/>
    <property type="match status" value="1"/>
</dbReference>
<evidence type="ECO:0000259" key="3">
    <source>
        <dbReference type="PROSITE" id="PS51832"/>
    </source>
</evidence>
<keyword evidence="4" id="KW-0378">Hydrolase</keyword>
<dbReference type="KEGG" id="des:DSOUD_3511"/>
<dbReference type="AlphaFoldDB" id="A0A0M4DKV9"/>
<reference evidence="4 5" key="1">
    <citation type="submission" date="2015-07" db="EMBL/GenBank/DDBJ databases">
        <title>Isolation and Genomic Characterization of a Novel Halophilic Metal-Reducing Deltaproteobacterium from the Deep Subsurface.</title>
        <authorList>
            <person name="Badalamenti J.P."/>
            <person name="Summers Z.M."/>
            <person name="Gralnick J.A."/>
            <person name="Bond D.R."/>
        </authorList>
    </citation>
    <scope>NUCLEOTIDE SEQUENCE [LARGE SCALE GENOMIC DNA]</scope>
    <source>
        <strain evidence="4 5">WTL</strain>
    </source>
</reference>
<dbReference type="InterPro" id="IPR003660">
    <property type="entry name" value="HAMP_dom"/>
</dbReference>
<feature type="domain" description="HD-GYP" evidence="3">
    <location>
        <begin position="267"/>
        <end position="462"/>
    </location>
</feature>